<evidence type="ECO:0000313" key="7">
    <source>
        <dbReference type="EMBL" id="RED17569.1"/>
    </source>
</evidence>
<name>A0A3D9FIE1_9SPHN</name>
<dbReference type="PANTHER" id="PTHR43808">
    <property type="entry name" value="ACETYLORNITHINE DEACETYLASE"/>
    <property type="match status" value="1"/>
</dbReference>
<evidence type="ECO:0000256" key="3">
    <source>
        <dbReference type="ARBA" id="ARBA00022801"/>
    </source>
</evidence>
<dbReference type="SUPFAM" id="SSF55031">
    <property type="entry name" value="Bacterial exopeptidase dimerisation domain"/>
    <property type="match status" value="1"/>
</dbReference>
<dbReference type="Pfam" id="PF01546">
    <property type="entry name" value="Peptidase_M20"/>
    <property type="match status" value="1"/>
</dbReference>
<evidence type="ECO:0000256" key="1">
    <source>
        <dbReference type="ARBA" id="ARBA00001947"/>
    </source>
</evidence>
<dbReference type="Proteomes" id="UP000256310">
    <property type="component" value="Unassembled WGS sequence"/>
</dbReference>
<feature type="signal peptide" evidence="5">
    <location>
        <begin position="1"/>
        <end position="23"/>
    </location>
</feature>
<comment type="cofactor">
    <cofactor evidence="1">
        <name>Zn(2+)</name>
        <dbReference type="ChEBI" id="CHEBI:29105"/>
    </cofactor>
</comment>
<organism evidence="7 8">
    <name type="scientific">Parasphingopyxis lamellibrachiae</name>
    <dbReference type="NCBI Taxonomy" id="680125"/>
    <lineage>
        <taxon>Bacteria</taxon>
        <taxon>Pseudomonadati</taxon>
        <taxon>Pseudomonadota</taxon>
        <taxon>Alphaproteobacteria</taxon>
        <taxon>Sphingomonadales</taxon>
        <taxon>Sphingomonadaceae</taxon>
        <taxon>Parasphingopyxis</taxon>
    </lineage>
</organism>
<evidence type="ECO:0000256" key="4">
    <source>
        <dbReference type="ARBA" id="ARBA00022833"/>
    </source>
</evidence>
<evidence type="ECO:0000259" key="6">
    <source>
        <dbReference type="Pfam" id="PF07687"/>
    </source>
</evidence>
<dbReference type="PROSITE" id="PS00758">
    <property type="entry name" value="ARGE_DAPE_CPG2_1"/>
    <property type="match status" value="1"/>
</dbReference>
<dbReference type="RefSeq" id="WP_116236822.1">
    <property type="nucleotide sequence ID" value="NZ_QRDP01000004.1"/>
</dbReference>
<dbReference type="PANTHER" id="PTHR43808:SF32">
    <property type="entry name" value="ARGE_DAPE-RELATED DEACYLASE"/>
    <property type="match status" value="1"/>
</dbReference>
<evidence type="ECO:0000256" key="2">
    <source>
        <dbReference type="ARBA" id="ARBA00022723"/>
    </source>
</evidence>
<keyword evidence="2" id="KW-0479">Metal-binding</keyword>
<dbReference type="AlphaFoldDB" id="A0A3D9FIE1"/>
<dbReference type="InterPro" id="IPR036264">
    <property type="entry name" value="Bact_exopeptidase_dim_dom"/>
</dbReference>
<feature type="domain" description="Peptidase M20 dimerisation" evidence="6">
    <location>
        <begin position="216"/>
        <end position="333"/>
    </location>
</feature>
<dbReference type="InterPro" id="IPR002933">
    <property type="entry name" value="Peptidase_M20"/>
</dbReference>
<sequence length="436" mass="46460">MKPSKFIGLCALAALASGAPAQAELSSAEQRMTETVDAEMERTVSLLERVVNQNSGTRNVEGNRAVMAMLRPEFEALGFTVEIIDQDEVDRAGHFFARREGHPANRRILLIGHTDTVFEPDSAFQTFTRNGDRATGPGVVDDKGGVAVIIAALRAMHEAGTLEGANIVVALTGDEEDFGEPAAIGRRDLVEAGQWADIALGFEGLAIRDGQDMGTIARRSSNSWTLTTSGNQGHSSTIFSDWAGDGAIYEMARIISRFRSELPEPNLTFNVGLLAGGTTAELDEQALRAQATGKTNIIPPIAIARGDFRTLSQEQTDRVRARMREIVADHAPGTGAEILFDEGYPPMAPTAGNRALFDRLNSVNSDLGLPEMGLLDPALRGAADIAFVAEYTDALAGLGAAGEGSHGPAETIDLSVIPRQAKRAAILISRLAAEER</sequence>
<dbReference type="InterPro" id="IPR001261">
    <property type="entry name" value="ArgE/DapE_CS"/>
</dbReference>
<dbReference type="GO" id="GO:0004180">
    <property type="term" value="F:carboxypeptidase activity"/>
    <property type="evidence" value="ECO:0007669"/>
    <property type="project" value="UniProtKB-KW"/>
</dbReference>
<reference evidence="7 8" key="1">
    <citation type="submission" date="2018-07" db="EMBL/GenBank/DDBJ databases">
        <title>Genomic Encyclopedia of Type Strains, Phase IV (KMG-IV): sequencing the most valuable type-strain genomes for metagenomic binning, comparative biology and taxonomic classification.</title>
        <authorList>
            <person name="Goeker M."/>
        </authorList>
    </citation>
    <scope>NUCLEOTIDE SEQUENCE [LARGE SCALE GENOMIC DNA]</scope>
    <source>
        <strain evidence="7 8">DSM 26725</strain>
    </source>
</reference>
<accession>A0A3D9FIE1</accession>
<dbReference type="InterPro" id="IPR050072">
    <property type="entry name" value="Peptidase_M20A"/>
</dbReference>
<keyword evidence="7" id="KW-0121">Carboxypeptidase</keyword>
<dbReference type="SUPFAM" id="SSF53187">
    <property type="entry name" value="Zn-dependent exopeptidases"/>
    <property type="match status" value="1"/>
</dbReference>
<dbReference type="Gene3D" id="3.30.70.360">
    <property type="match status" value="1"/>
</dbReference>
<dbReference type="EMBL" id="QRDP01000004">
    <property type="protein sequence ID" value="RED17569.1"/>
    <property type="molecule type" value="Genomic_DNA"/>
</dbReference>
<keyword evidence="7" id="KW-0645">Protease</keyword>
<protein>
    <submittedName>
        <fullName evidence="7">Glutamate carboxypeptidase</fullName>
    </submittedName>
</protein>
<keyword evidence="8" id="KW-1185">Reference proteome</keyword>
<dbReference type="GO" id="GO:0046872">
    <property type="term" value="F:metal ion binding"/>
    <property type="evidence" value="ECO:0007669"/>
    <property type="project" value="UniProtKB-KW"/>
</dbReference>
<evidence type="ECO:0000256" key="5">
    <source>
        <dbReference type="SAM" id="SignalP"/>
    </source>
</evidence>
<comment type="caution">
    <text evidence="7">The sequence shown here is derived from an EMBL/GenBank/DDBJ whole genome shotgun (WGS) entry which is preliminary data.</text>
</comment>
<keyword evidence="3" id="KW-0378">Hydrolase</keyword>
<keyword evidence="4" id="KW-0862">Zinc</keyword>
<evidence type="ECO:0000313" key="8">
    <source>
        <dbReference type="Proteomes" id="UP000256310"/>
    </source>
</evidence>
<proteinExistence type="predicted"/>
<gene>
    <name evidence="7" type="ORF">DFR46_2619</name>
</gene>
<dbReference type="InterPro" id="IPR011650">
    <property type="entry name" value="Peptidase_M20_dimer"/>
</dbReference>
<feature type="chain" id="PRO_5017620188" evidence="5">
    <location>
        <begin position="24"/>
        <end position="436"/>
    </location>
</feature>
<keyword evidence="5" id="KW-0732">Signal</keyword>
<dbReference type="Pfam" id="PF07687">
    <property type="entry name" value="M20_dimer"/>
    <property type="match status" value="1"/>
</dbReference>
<dbReference type="OrthoDB" id="9776600at2"/>
<dbReference type="Gene3D" id="3.40.630.10">
    <property type="entry name" value="Zn peptidases"/>
    <property type="match status" value="1"/>
</dbReference>